<protein>
    <submittedName>
        <fullName evidence="2">Uncharacterized protein</fullName>
    </submittedName>
</protein>
<reference evidence="2 4" key="1">
    <citation type="journal article" date="2023" name="Nucleic Acids Res.">
        <title>The hologenome of Daphnia magna reveals possible DNA methylation and microbiome-mediated evolution of the host genome.</title>
        <authorList>
            <person name="Chaturvedi A."/>
            <person name="Li X."/>
            <person name="Dhandapani V."/>
            <person name="Marshall H."/>
            <person name="Kissane S."/>
            <person name="Cuenca-Cambronero M."/>
            <person name="Asole G."/>
            <person name="Calvet F."/>
            <person name="Ruiz-Romero M."/>
            <person name="Marangio P."/>
            <person name="Guigo R."/>
            <person name="Rago D."/>
            <person name="Mirbahai L."/>
            <person name="Eastwood N."/>
            <person name="Colbourne J.K."/>
            <person name="Zhou J."/>
            <person name="Mallon E."/>
            <person name="Orsini L."/>
        </authorList>
    </citation>
    <scope>NUCLEOTIDE SEQUENCE [LARGE SCALE GENOMIC DNA]</scope>
    <source>
        <strain evidence="2">LRV0_1</strain>
    </source>
</reference>
<accession>A0ABR0B7R0</accession>
<feature type="compositionally biased region" description="Polar residues" evidence="1">
    <location>
        <begin position="21"/>
        <end position="35"/>
    </location>
</feature>
<proteinExistence type="predicted"/>
<evidence type="ECO:0000313" key="2">
    <source>
        <dbReference type="EMBL" id="KAK4037724.1"/>
    </source>
</evidence>
<feature type="compositionally biased region" description="Polar residues" evidence="1">
    <location>
        <begin position="254"/>
        <end position="270"/>
    </location>
</feature>
<feature type="region of interest" description="Disordered" evidence="1">
    <location>
        <begin position="1"/>
        <end position="35"/>
    </location>
</feature>
<gene>
    <name evidence="2" type="ORF">OUZ56_029753</name>
    <name evidence="3" type="ORF">OUZ56_029754</name>
</gene>
<feature type="region of interest" description="Disordered" evidence="1">
    <location>
        <begin position="239"/>
        <end position="276"/>
    </location>
</feature>
<name>A0ABR0B7R0_9CRUS</name>
<keyword evidence="4" id="KW-1185">Reference proteome</keyword>
<comment type="caution">
    <text evidence="2">The sequence shown here is derived from an EMBL/GenBank/DDBJ whole genome shotgun (WGS) entry which is preliminary data.</text>
</comment>
<sequence>MPPKKELKEGLDRPSYHIRTRSSGQSGNTHSLGTPTLTVRLVAPIATPPSGRVSFDLSPIEEKPNSEPETQDQNEAMDPALTAALADFTASITQERAQQQQQHNQLMAVLRDQLVENTALRQLAANQVEQQLQVQIDENNRLSSSTVATVPMFEGKPDENGADWIERVSQVAEAEHWDDARRRQVAIRRIASTALQWHVQTGHEMLEWDDWSAALAFHFTLRVPPAEWYRMVERTGTAGVSSRRGIAPPGFSGIPSSQPQNLHYPQQQLKPHQPLSPRYQGNTVPPPQQPDISAALMAFSDSHFRATEDRNIQREPQLVFSIERIPSAASIVTEWDTCDAFVHRHRETDQARGHFLHRRRKSKSLVILRGIDNRVIHIIDEIPL</sequence>
<evidence type="ECO:0000256" key="1">
    <source>
        <dbReference type="SAM" id="MobiDB-lite"/>
    </source>
</evidence>
<feature type="compositionally biased region" description="Basic and acidic residues" evidence="1">
    <location>
        <begin position="1"/>
        <end position="15"/>
    </location>
</feature>
<feature type="region of interest" description="Disordered" evidence="1">
    <location>
        <begin position="48"/>
        <end position="73"/>
    </location>
</feature>
<dbReference type="Proteomes" id="UP001234178">
    <property type="component" value="Unassembled WGS sequence"/>
</dbReference>
<evidence type="ECO:0000313" key="3">
    <source>
        <dbReference type="EMBL" id="KAK4037725.1"/>
    </source>
</evidence>
<evidence type="ECO:0000313" key="4">
    <source>
        <dbReference type="Proteomes" id="UP001234178"/>
    </source>
</evidence>
<dbReference type="EMBL" id="JAOYFB010000040">
    <property type="protein sequence ID" value="KAK4037724.1"/>
    <property type="molecule type" value="Genomic_DNA"/>
</dbReference>
<dbReference type="EMBL" id="JAOYFB010000040">
    <property type="protein sequence ID" value="KAK4037725.1"/>
    <property type="molecule type" value="Genomic_DNA"/>
</dbReference>
<organism evidence="2 4">
    <name type="scientific">Daphnia magna</name>
    <dbReference type="NCBI Taxonomy" id="35525"/>
    <lineage>
        <taxon>Eukaryota</taxon>
        <taxon>Metazoa</taxon>
        <taxon>Ecdysozoa</taxon>
        <taxon>Arthropoda</taxon>
        <taxon>Crustacea</taxon>
        <taxon>Branchiopoda</taxon>
        <taxon>Diplostraca</taxon>
        <taxon>Cladocera</taxon>
        <taxon>Anomopoda</taxon>
        <taxon>Daphniidae</taxon>
        <taxon>Daphnia</taxon>
    </lineage>
</organism>